<evidence type="ECO:0000313" key="9">
    <source>
        <dbReference type="EMBL" id="SEF70918.1"/>
    </source>
</evidence>
<name>A0A1H5U925_9GAMM</name>
<dbReference type="EC" id="5.2.1.8" evidence="3"/>
<dbReference type="EMBL" id="FNVQ01000001">
    <property type="protein sequence ID" value="SEF70918.1"/>
    <property type="molecule type" value="Genomic_DNA"/>
</dbReference>
<evidence type="ECO:0000256" key="3">
    <source>
        <dbReference type="ARBA" id="ARBA00013194"/>
    </source>
</evidence>
<keyword evidence="4" id="KW-0732">Signal</keyword>
<evidence type="ECO:0000256" key="7">
    <source>
        <dbReference type="PROSITE-ProRule" id="PRU00278"/>
    </source>
</evidence>
<dbReference type="Pfam" id="PF13145">
    <property type="entry name" value="Rotamase_2"/>
    <property type="match status" value="1"/>
</dbReference>
<dbReference type="Proteomes" id="UP000236745">
    <property type="component" value="Unassembled WGS sequence"/>
</dbReference>
<feature type="domain" description="PpiC" evidence="8">
    <location>
        <begin position="141"/>
        <end position="231"/>
    </location>
</feature>
<dbReference type="InterPro" id="IPR050245">
    <property type="entry name" value="PrsA_foldase"/>
</dbReference>
<sequence length="291" mass="33190">MTGNAWKAIVREPLLHFLLVGGLVFGAYSWVTPEAQVETDSEVILIDQAELDHLKTLWKAQWRRDPNTEDVAAIIDRYLRQEVFYREALRMNLDHNDQIVKKRLAQKMEAVANDLSTLMQPPTDERLRAYFHEREAFFTLPQAYAFKQLLFAPHTSEEQLKQTLASLRANAEVAASLNSSSLPFEWELDSETAIENAFGGGFSKALASLPAGEWAGPVRSGLGWHLVYLEQNQPEHLPSFESVRDFVARQYEYYAVLEAQEQVFDELIGKYEVRISAEDVPDAILNEFPQS</sequence>
<protein>
    <recommendedName>
        <fullName evidence="3">peptidylprolyl isomerase</fullName>
        <ecNumber evidence="3">5.2.1.8</ecNumber>
    </recommendedName>
</protein>
<keyword evidence="6 7" id="KW-0413">Isomerase</keyword>
<dbReference type="InterPro" id="IPR046357">
    <property type="entry name" value="PPIase_dom_sf"/>
</dbReference>
<dbReference type="OrthoDB" id="196786at2"/>
<evidence type="ECO:0000256" key="2">
    <source>
        <dbReference type="ARBA" id="ARBA00007656"/>
    </source>
</evidence>
<accession>A0A1H5U925</accession>
<dbReference type="RefSeq" id="WP_160115429.1">
    <property type="nucleotide sequence ID" value="NZ_FNVQ01000001.1"/>
</dbReference>
<evidence type="ECO:0000256" key="5">
    <source>
        <dbReference type="ARBA" id="ARBA00023110"/>
    </source>
</evidence>
<organism evidence="9 10">
    <name type="scientific">Marinobacterium lutimaris</name>
    <dbReference type="NCBI Taxonomy" id="568106"/>
    <lineage>
        <taxon>Bacteria</taxon>
        <taxon>Pseudomonadati</taxon>
        <taxon>Pseudomonadota</taxon>
        <taxon>Gammaproteobacteria</taxon>
        <taxon>Oceanospirillales</taxon>
        <taxon>Oceanospirillaceae</taxon>
        <taxon>Marinobacterium</taxon>
    </lineage>
</organism>
<comment type="similarity">
    <text evidence="2">Belongs to the PpiC/parvulin rotamase family.</text>
</comment>
<dbReference type="SUPFAM" id="SSF54534">
    <property type="entry name" value="FKBP-like"/>
    <property type="match status" value="1"/>
</dbReference>
<dbReference type="PANTHER" id="PTHR47245:SF1">
    <property type="entry name" value="FOLDASE PROTEIN PRSA"/>
    <property type="match status" value="1"/>
</dbReference>
<dbReference type="InterPro" id="IPR000297">
    <property type="entry name" value="PPIase_PpiC"/>
</dbReference>
<keyword evidence="10" id="KW-1185">Reference proteome</keyword>
<dbReference type="PROSITE" id="PS50198">
    <property type="entry name" value="PPIC_PPIASE_2"/>
    <property type="match status" value="1"/>
</dbReference>
<gene>
    <name evidence="9" type="ORF">SAMN05444390_101290</name>
</gene>
<proteinExistence type="inferred from homology"/>
<dbReference type="GO" id="GO:0003755">
    <property type="term" value="F:peptidyl-prolyl cis-trans isomerase activity"/>
    <property type="evidence" value="ECO:0007669"/>
    <property type="project" value="UniProtKB-KW"/>
</dbReference>
<dbReference type="Gene3D" id="3.10.50.40">
    <property type="match status" value="1"/>
</dbReference>
<reference evidence="9 10" key="1">
    <citation type="submission" date="2016-10" db="EMBL/GenBank/DDBJ databases">
        <authorList>
            <person name="de Groot N.N."/>
        </authorList>
    </citation>
    <scope>NUCLEOTIDE SEQUENCE [LARGE SCALE GENOMIC DNA]</scope>
    <source>
        <strain evidence="9 10">DSM 22012</strain>
    </source>
</reference>
<evidence type="ECO:0000313" key="10">
    <source>
        <dbReference type="Proteomes" id="UP000236745"/>
    </source>
</evidence>
<evidence type="ECO:0000259" key="8">
    <source>
        <dbReference type="PROSITE" id="PS50198"/>
    </source>
</evidence>
<evidence type="ECO:0000256" key="4">
    <source>
        <dbReference type="ARBA" id="ARBA00022729"/>
    </source>
</evidence>
<dbReference type="AlphaFoldDB" id="A0A1H5U925"/>
<evidence type="ECO:0000256" key="1">
    <source>
        <dbReference type="ARBA" id="ARBA00000971"/>
    </source>
</evidence>
<keyword evidence="5 7" id="KW-0697">Rotamase</keyword>
<comment type="catalytic activity">
    <reaction evidence="1">
        <text>[protein]-peptidylproline (omega=180) = [protein]-peptidylproline (omega=0)</text>
        <dbReference type="Rhea" id="RHEA:16237"/>
        <dbReference type="Rhea" id="RHEA-COMP:10747"/>
        <dbReference type="Rhea" id="RHEA-COMP:10748"/>
        <dbReference type="ChEBI" id="CHEBI:83833"/>
        <dbReference type="ChEBI" id="CHEBI:83834"/>
        <dbReference type="EC" id="5.2.1.8"/>
    </reaction>
</comment>
<evidence type="ECO:0000256" key="6">
    <source>
        <dbReference type="ARBA" id="ARBA00023235"/>
    </source>
</evidence>
<dbReference type="PANTHER" id="PTHR47245">
    <property type="entry name" value="PEPTIDYLPROLYL ISOMERASE"/>
    <property type="match status" value="1"/>
</dbReference>